<proteinExistence type="predicted"/>
<organism evidence="1 2">
    <name type="scientific">Hypoxylon rubiginosum</name>
    <dbReference type="NCBI Taxonomy" id="110542"/>
    <lineage>
        <taxon>Eukaryota</taxon>
        <taxon>Fungi</taxon>
        <taxon>Dikarya</taxon>
        <taxon>Ascomycota</taxon>
        <taxon>Pezizomycotina</taxon>
        <taxon>Sordariomycetes</taxon>
        <taxon>Xylariomycetidae</taxon>
        <taxon>Xylariales</taxon>
        <taxon>Hypoxylaceae</taxon>
        <taxon>Hypoxylon</taxon>
    </lineage>
</organism>
<accession>A0ACC0DA06</accession>
<reference evidence="1 2" key="1">
    <citation type="journal article" date="2022" name="New Phytol.">
        <title>Ecological generalism drives hyperdiversity of secondary metabolite gene clusters in xylarialean endophytes.</title>
        <authorList>
            <person name="Franco M.E.E."/>
            <person name="Wisecaver J.H."/>
            <person name="Arnold A.E."/>
            <person name="Ju Y.M."/>
            <person name="Slot J.C."/>
            <person name="Ahrendt S."/>
            <person name="Moore L.P."/>
            <person name="Eastman K.E."/>
            <person name="Scott K."/>
            <person name="Konkel Z."/>
            <person name="Mondo S.J."/>
            <person name="Kuo A."/>
            <person name="Hayes R.D."/>
            <person name="Haridas S."/>
            <person name="Andreopoulos B."/>
            <person name="Riley R."/>
            <person name="LaButti K."/>
            <person name="Pangilinan J."/>
            <person name="Lipzen A."/>
            <person name="Amirebrahimi M."/>
            <person name="Yan J."/>
            <person name="Adam C."/>
            <person name="Keymanesh K."/>
            <person name="Ng V."/>
            <person name="Louie K."/>
            <person name="Northen T."/>
            <person name="Drula E."/>
            <person name="Henrissat B."/>
            <person name="Hsieh H.M."/>
            <person name="Youens-Clark K."/>
            <person name="Lutzoni F."/>
            <person name="Miadlikowska J."/>
            <person name="Eastwood D.C."/>
            <person name="Hamelin R.C."/>
            <person name="Grigoriev I.V."/>
            <person name="U'Ren J.M."/>
        </authorList>
    </citation>
    <scope>NUCLEOTIDE SEQUENCE [LARGE SCALE GENOMIC DNA]</scope>
    <source>
        <strain evidence="1 2">ER1909</strain>
    </source>
</reference>
<keyword evidence="2" id="KW-1185">Reference proteome</keyword>
<gene>
    <name evidence="1" type="ORF">F4821DRAFT_275952</name>
</gene>
<dbReference type="EMBL" id="MU394295">
    <property type="protein sequence ID" value="KAI6089544.1"/>
    <property type="molecule type" value="Genomic_DNA"/>
</dbReference>
<protein>
    <submittedName>
        <fullName evidence="1">Uncharacterized protein</fullName>
    </submittedName>
</protein>
<comment type="caution">
    <text evidence="1">The sequence shown here is derived from an EMBL/GenBank/DDBJ whole genome shotgun (WGS) entry which is preliminary data.</text>
</comment>
<sequence>MATTATGIPEAELEEGQLEPGNSRKISYISDITFKIIPSCALILIFFAAGGILLATLGHNEPIPHQGTVVISILLLTFFIIFFIGAWYLYIKKRYPPLTKGPDAPDRPPPPNESFRTILKRILTMLTEIHHRLCARKEPGQVEIGVDSNPAELEDPHRPISQLPQGHRTDGRSSNMTGNYVPEHTRSRIPVTPAATRERSSRATPTGPRDMPPRNSRTPYHHTIPEGRESYGNLGSGSIPYHNPQGRRYTEDHEYVVSPVTQPRASFYNNSARGPGYSPGDSAARMNANTLTQNRTPANMRIPAPSSVTQPPRDREAANGGTLSNLREGIRKWGGPNIFLMLTPENLCESTPARIVERLDEKIFNAYNYPLITSMHDFGAAKYAVEHVHDTKSDTWDFAPRKSSLSDYSTSAVYSSSSNSTRDIRTTSASSYTQSKHSSRRPRTASSVSGKASVVNQSDDEHSTGLGIKLPSRSKKRTFSGSSSYGNKQGLPETNRGRHYPLQSQNTDDESVIFIHVGPSPEKPVVQQHIMYPPTPPLTVSVSSTMSTMVPKVPPKIKTKVMHTHHRVPTVMTDYETDTDEQSFPSIKSDKPVITSARKEKSTATTRQPRRRRGRGRQWQWQWEWPVELVEKPWCFDRRGRKRYHRDLSYQLPKVPPRSSSLGFRSHFGMSPTMPSGSSTTTNQSNQ</sequence>
<name>A0ACC0DA06_9PEZI</name>
<evidence type="ECO:0000313" key="1">
    <source>
        <dbReference type="EMBL" id="KAI6089544.1"/>
    </source>
</evidence>
<evidence type="ECO:0000313" key="2">
    <source>
        <dbReference type="Proteomes" id="UP001497680"/>
    </source>
</evidence>
<dbReference type="Proteomes" id="UP001497680">
    <property type="component" value="Unassembled WGS sequence"/>
</dbReference>